<dbReference type="Pfam" id="PF15943">
    <property type="entry name" value="YdaS_toxin"/>
    <property type="match status" value="1"/>
</dbReference>
<evidence type="ECO:0008006" key="2">
    <source>
        <dbReference type="Google" id="ProtNLM"/>
    </source>
</evidence>
<proteinExistence type="predicted"/>
<evidence type="ECO:0000313" key="1">
    <source>
        <dbReference type="EMBL" id="SVB75143.1"/>
    </source>
</evidence>
<name>A0A382GKJ5_9ZZZZ</name>
<protein>
    <recommendedName>
        <fullName evidence="2">HTH cro/C1-type domain-containing protein</fullName>
    </recommendedName>
</protein>
<reference evidence="1" key="1">
    <citation type="submission" date="2018-05" db="EMBL/GenBank/DDBJ databases">
        <authorList>
            <person name="Lanie J.A."/>
            <person name="Ng W.-L."/>
            <person name="Kazmierczak K.M."/>
            <person name="Andrzejewski T.M."/>
            <person name="Davidsen T.M."/>
            <person name="Wayne K.J."/>
            <person name="Tettelin H."/>
            <person name="Glass J.I."/>
            <person name="Rusch D."/>
            <person name="Podicherti R."/>
            <person name="Tsui H.-C.T."/>
            <person name="Winkler M.E."/>
        </authorList>
    </citation>
    <scope>NUCLEOTIDE SEQUENCE</scope>
</reference>
<dbReference type="EMBL" id="UINC01055820">
    <property type="protein sequence ID" value="SVB75143.1"/>
    <property type="molecule type" value="Genomic_DNA"/>
</dbReference>
<accession>A0A382GKJ5</accession>
<dbReference type="Gene3D" id="1.10.260.40">
    <property type="entry name" value="lambda repressor-like DNA-binding domains"/>
    <property type="match status" value="1"/>
</dbReference>
<sequence length="79" mass="9205">MDLKEYAKKEKAIGNFDRLEDVWIKISQDLGVSIPLVKLWAHKQRRVAADHVINLEKATGGEVLRHHTRPDIYPPQEYQ</sequence>
<dbReference type="InterPro" id="IPR010982">
    <property type="entry name" value="Lambda_DNA-bd_dom_sf"/>
</dbReference>
<dbReference type="GO" id="GO:0003677">
    <property type="term" value="F:DNA binding"/>
    <property type="evidence" value="ECO:0007669"/>
    <property type="project" value="InterPro"/>
</dbReference>
<dbReference type="InterPro" id="IPR031856">
    <property type="entry name" value="YdaS_toxin-like"/>
</dbReference>
<dbReference type="AlphaFoldDB" id="A0A382GKJ5"/>
<organism evidence="1">
    <name type="scientific">marine metagenome</name>
    <dbReference type="NCBI Taxonomy" id="408172"/>
    <lineage>
        <taxon>unclassified sequences</taxon>
        <taxon>metagenomes</taxon>
        <taxon>ecological metagenomes</taxon>
    </lineage>
</organism>
<gene>
    <name evidence="1" type="ORF">METZ01_LOCUS227997</name>
</gene>